<reference evidence="3" key="1">
    <citation type="submission" date="2020-10" db="EMBL/GenBank/DDBJ databases">
        <authorList>
            <person name="Gilroy R."/>
        </authorList>
    </citation>
    <scope>NUCLEOTIDE SEQUENCE</scope>
    <source>
        <strain evidence="3">ChiSjej5B23-6657</strain>
    </source>
</reference>
<feature type="domain" description="WYL" evidence="1">
    <location>
        <begin position="143"/>
        <end position="216"/>
    </location>
</feature>
<dbReference type="Pfam" id="PF25583">
    <property type="entry name" value="WCX"/>
    <property type="match status" value="1"/>
</dbReference>
<dbReference type="AlphaFoldDB" id="A0A9D1E8X8"/>
<evidence type="ECO:0000259" key="1">
    <source>
        <dbReference type="Pfam" id="PF13280"/>
    </source>
</evidence>
<dbReference type="PANTHER" id="PTHR34580:SF1">
    <property type="entry name" value="PROTEIN PAFC"/>
    <property type="match status" value="1"/>
</dbReference>
<gene>
    <name evidence="3" type="ORF">IAA55_03135</name>
</gene>
<dbReference type="PROSITE" id="PS52050">
    <property type="entry name" value="WYL"/>
    <property type="match status" value="1"/>
</dbReference>
<protein>
    <submittedName>
        <fullName evidence="3">WYL domain-containing protein</fullName>
    </submittedName>
</protein>
<sequence length="330" mass="38242">MANAGNQKLKLLYIMEIFLRETDEHHSINASEIVKKLAERGIVTERKSVYRDIDILVDFGMDIVRSPETKAGFYLAGRTFELPELKLLADAVAASKFITDSKSAQLEKKIEQLASRYEAKLLQRQVVVSDRVKTENEKIYYAIDVIYNCIDNNHQMEFQYSEWTVEKKRQLRKNGAIYRVSPEFLLWDNEYYYLVAFDELAGAIRHYRVDKMENAKERDEARGGVEARKNLRRADYARKRFGMFAGEPRTVVLYCKKELVGVMLDRFGTEASVRPEGKEEIALRTEVEVSPQFFGWLAGLGDKVRIQAPADVAESYREYLRGILSRYEDV</sequence>
<dbReference type="Proteomes" id="UP000823912">
    <property type="component" value="Unassembled WGS sequence"/>
</dbReference>
<dbReference type="InterPro" id="IPR026881">
    <property type="entry name" value="WYL_dom"/>
</dbReference>
<dbReference type="InterPro" id="IPR036390">
    <property type="entry name" value="WH_DNA-bd_sf"/>
</dbReference>
<comment type="caution">
    <text evidence="3">The sequence shown here is derived from an EMBL/GenBank/DDBJ whole genome shotgun (WGS) entry which is preliminary data.</text>
</comment>
<evidence type="ECO:0000313" key="3">
    <source>
        <dbReference type="EMBL" id="HIR70259.1"/>
    </source>
</evidence>
<dbReference type="Pfam" id="PF13280">
    <property type="entry name" value="WYL"/>
    <property type="match status" value="1"/>
</dbReference>
<dbReference type="InterPro" id="IPR051534">
    <property type="entry name" value="CBASS_pafABC_assoc_protein"/>
</dbReference>
<evidence type="ECO:0000313" key="4">
    <source>
        <dbReference type="Proteomes" id="UP000823912"/>
    </source>
</evidence>
<organism evidence="3 4">
    <name type="scientific">Candidatus Pullilachnospira gallistercoris</name>
    <dbReference type="NCBI Taxonomy" id="2840911"/>
    <lineage>
        <taxon>Bacteria</taxon>
        <taxon>Bacillati</taxon>
        <taxon>Bacillota</taxon>
        <taxon>Clostridia</taxon>
        <taxon>Lachnospirales</taxon>
        <taxon>Lachnospiraceae</taxon>
        <taxon>Lachnospiraceae incertae sedis</taxon>
        <taxon>Candidatus Pullilachnospira</taxon>
    </lineage>
</organism>
<feature type="domain" description="WCX" evidence="2">
    <location>
        <begin position="248"/>
        <end position="324"/>
    </location>
</feature>
<name>A0A9D1E8X8_9FIRM</name>
<proteinExistence type="predicted"/>
<dbReference type="EMBL" id="DVHM01000048">
    <property type="protein sequence ID" value="HIR70259.1"/>
    <property type="molecule type" value="Genomic_DNA"/>
</dbReference>
<reference evidence="3" key="2">
    <citation type="journal article" date="2021" name="PeerJ">
        <title>Extensive microbial diversity within the chicken gut microbiome revealed by metagenomics and culture.</title>
        <authorList>
            <person name="Gilroy R."/>
            <person name="Ravi A."/>
            <person name="Getino M."/>
            <person name="Pursley I."/>
            <person name="Horton D.L."/>
            <person name="Alikhan N.F."/>
            <person name="Baker D."/>
            <person name="Gharbi K."/>
            <person name="Hall N."/>
            <person name="Watson M."/>
            <person name="Adriaenssens E.M."/>
            <person name="Foster-Nyarko E."/>
            <person name="Jarju S."/>
            <person name="Secka A."/>
            <person name="Antonio M."/>
            <person name="Oren A."/>
            <person name="Chaudhuri R.R."/>
            <person name="La Ragione R."/>
            <person name="Hildebrand F."/>
            <person name="Pallen M.J."/>
        </authorList>
    </citation>
    <scope>NUCLEOTIDE SEQUENCE</scope>
    <source>
        <strain evidence="3">ChiSjej5B23-6657</strain>
    </source>
</reference>
<dbReference type="SUPFAM" id="SSF46785">
    <property type="entry name" value="Winged helix' DNA-binding domain"/>
    <property type="match status" value="1"/>
</dbReference>
<dbReference type="PANTHER" id="PTHR34580">
    <property type="match status" value="1"/>
</dbReference>
<accession>A0A9D1E8X8</accession>
<evidence type="ECO:0000259" key="2">
    <source>
        <dbReference type="Pfam" id="PF25583"/>
    </source>
</evidence>
<dbReference type="InterPro" id="IPR057727">
    <property type="entry name" value="WCX_dom"/>
</dbReference>